<comment type="caution">
    <text evidence="2">The sequence shown here is derived from an EMBL/GenBank/DDBJ whole genome shotgun (WGS) entry which is preliminary data.</text>
</comment>
<keyword evidence="1" id="KW-1133">Transmembrane helix</keyword>
<evidence type="ECO:0008006" key="4">
    <source>
        <dbReference type="Google" id="ProtNLM"/>
    </source>
</evidence>
<evidence type="ECO:0000313" key="2">
    <source>
        <dbReference type="EMBL" id="MDT0610243.1"/>
    </source>
</evidence>
<dbReference type="Proteomes" id="UP001180724">
    <property type="component" value="Unassembled WGS sequence"/>
</dbReference>
<gene>
    <name evidence="2" type="ORF">RM812_08375</name>
</gene>
<name>A0ABU3AMF2_9ACTN</name>
<protein>
    <recommendedName>
        <fullName evidence="4">Integral membrane protein</fullName>
    </recommendedName>
</protein>
<evidence type="ECO:0000256" key="1">
    <source>
        <dbReference type="SAM" id="Phobius"/>
    </source>
</evidence>
<dbReference type="EMBL" id="JAVRFH010000006">
    <property type="protein sequence ID" value="MDT0610243.1"/>
    <property type="molecule type" value="Genomic_DNA"/>
</dbReference>
<proteinExistence type="predicted"/>
<keyword evidence="1" id="KW-0812">Transmembrane</keyword>
<organism evidence="2 3">
    <name type="scientific">Streptomyces lancefieldiae</name>
    <dbReference type="NCBI Taxonomy" id="3075520"/>
    <lineage>
        <taxon>Bacteria</taxon>
        <taxon>Bacillati</taxon>
        <taxon>Actinomycetota</taxon>
        <taxon>Actinomycetes</taxon>
        <taxon>Kitasatosporales</taxon>
        <taxon>Streptomycetaceae</taxon>
        <taxon>Streptomyces</taxon>
    </lineage>
</organism>
<reference evidence="2" key="1">
    <citation type="submission" date="2024-05" db="EMBL/GenBank/DDBJ databases">
        <title>30 novel species of actinomycetes from the DSMZ collection.</title>
        <authorList>
            <person name="Nouioui I."/>
        </authorList>
    </citation>
    <scope>NUCLEOTIDE SEQUENCE</scope>
    <source>
        <strain evidence="2">DSM 40712</strain>
    </source>
</reference>
<feature type="transmembrane region" description="Helical" evidence="1">
    <location>
        <begin position="35"/>
        <end position="56"/>
    </location>
</feature>
<accession>A0ABU3AMF2</accession>
<keyword evidence="3" id="KW-1185">Reference proteome</keyword>
<sequence>MLRHRFQPGRLVAGVFLILAGVIYAGDADGLWDTPWFVMIPVVMGGLCLAGAVGVLTRDIRRRRGALRTNEDEPRADLPG</sequence>
<evidence type="ECO:0000313" key="3">
    <source>
        <dbReference type="Proteomes" id="UP001180724"/>
    </source>
</evidence>
<dbReference type="RefSeq" id="WP_311571754.1">
    <property type="nucleotide sequence ID" value="NZ_JAVRFH010000006.1"/>
</dbReference>
<keyword evidence="1" id="KW-0472">Membrane</keyword>